<accession>A0AAE1P788</accession>
<organism evidence="1 2">
    <name type="scientific">Petrolisthes manimaculis</name>
    <dbReference type="NCBI Taxonomy" id="1843537"/>
    <lineage>
        <taxon>Eukaryota</taxon>
        <taxon>Metazoa</taxon>
        <taxon>Ecdysozoa</taxon>
        <taxon>Arthropoda</taxon>
        <taxon>Crustacea</taxon>
        <taxon>Multicrustacea</taxon>
        <taxon>Malacostraca</taxon>
        <taxon>Eumalacostraca</taxon>
        <taxon>Eucarida</taxon>
        <taxon>Decapoda</taxon>
        <taxon>Pleocyemata</taxon>
        <taxon>Anomura</taxon>
        <taxon>Galatheoidea</taxon>
        <taxon>Porcellanidae</taxon>
        <taxon>Petrolisthes</taxon>
    </lineage>
</organism>
<reference evidence="1" key="1">
    <citation type="submission" date="2023-11" db="EMBL/GenBank/DDBJ databases">
        <title>Genome assemblies of two species of porcelain crab, Petrolisthes cinctipes and Petrolisthes manimaculis (Anomura: Porcellanidae).</title>
        <authorList>
            <person name="Angst P."/>
        </authorList>
    </citation>
    <scope>NUCLEOTIDE SEQUENCE</scope>
    <source>
        <strain evidence="1">PB745_02</strain>
        <tissue evidence="1">Gill</tissue>
    </source>
</reference>
<name>A0AAE1P788_9EUCA</name>
<dbReference type="AlphaFoldDB" id="A0AAE1P788"/>
<proteinExistence type="predicted"/>
<evidence type="ECO:0000313" key="2">
    <source>
        <dbReference type="Proteomes" id="UP001292094"/>
    </source>
</evidence>
<sequence>RRKGSPETVDLKGSLTHLTKCPIHSIHSWYCTRGRVKEAQEPLL</sequence>
<dbReference type="Proteomes" id="UP001292094">
    <property type="component" value="Unassembled WGS sequence"/>
</dbReference>
<gene>
    <name evidence="1" type="ORF">Pmani_025782</name>
</gene>
<comment type="caution">
    <text evidence="1">The sequence shown here is derived from an EMBL/GenBank/DDBJ whole genome shotgun (WGS) entry which is preliminary data.</text>
</comment>
<feature type="non-terminal residue" evidence="1">
    <location>
        <position position="1"/>
    </location>
</feature>
<keyword evidence="2" id="KW-1185">Reference proteome</keyword>
<evidence type="ECO:0000313" key="1">
    <source>
        <dbReference type="EMBL" id="KAK4302095.1"/>
    </source>
</evidence>
<protein>
    <submittedName>
        <fullName evidence="1">Uncharacterized protein</fullName>
    </submittedName>
</protein>
<dbReference type="EMBL" id="JAWZYT010002781">
    <property type="protein sequence ID" value="KAK4302095.1"/>
    <property type="molecule type" value="Genomic_DNA"/>
</dbReference>